<dbReference type="Gene3D" id="3.30.230.10">
    <property type="match status" value="1"/>
</dbReference>
<dbReference type="InterPro" id="IPR000754">
    <property type="entry name" value="Ribosomal_uS9"/>
</dbReference>
<dbReference type="InterPro" id="IPR014721">
    <property type="entry name" value="Ribsml_uS5_D2-typ_fold_subgr"/>
</dbReference>
<dbReference type="InterPro" id="IPR023035">
    <property type="entry name" value="Ribosomal_uS9_bac/plastid"/>
</dbReference>
<dbReference type="GO" id="GO:0022627">
    <property type="term" value="C:cytosolic small ribosomal subunit"/>
    <property type="evidence" value="ECO:0007669"/>
    <property type="project" value="TreeGrafter"/>
</dbReference>
<organism evidence="7 8">
    <name type="scientific">Flexibacter flexilis DSM 6793</name>
    <dbReference type="NCBI Taxonomy" id="927664"/>
    <lineage>
        <taxon>Bacteria</taxon>
        <taxon>Pseudomonadati</taxon>
        <taxon>Bacteroidota</taxon>
        <taxon>Cytophagia</taxon>
        <taxon>Cytophagales</taxon>
        <taxon>Flexibacteraceae</taxon>
        <taxon>Flexibacter</taxon>
    </lineage>
</organism>
<keyword evidence="2 5" id="KW-0689">Ribosomal protein</keyword>
<evidence type="ECO:0000256" key="1">
    <source>
        <dbReference type="ARBA" id="ARBA00005251"/>
    </source>
</evidence>
<dbReference type="GO" id="GO:0003723">
    <property type="term" value="F:RNA binding"/>
    <property type="evidence" value="ECO:0007669"/>
    <property type="project" value="TreeGrafter"/>
</dbReference>
<dbReference type="NCBIfam" id="NF001099">
    <property type="entry name" value="PRK00132.1"/>
    <property type="match status" value="1"/>
</dbReference>
<dbReference type="InterPro" id="IPR020574">
    <property type="entry name" value="Ribosomal_uS9_CS"/>
</dbReference>
<dbReference type="Proteomes" id="UP000199514">
    <property type="component" value="Unassembled WGS sequence"/>
</dbReference>
<dbReference type="AlphaFoldDB" id="A0A1I1LKH8"/>
<keyword evidence="8" id="KW-1185">Reference proteome</keyword>
<dbReference type="PANTHER" id="PTHR21569">
    <property type="entry name" value="RIBOSOMAL PROTEIN S9"/>
    <property type="match status" value="1"/>
</dbReference>
<dbReference type="GO" id="GO:0006412">
    <property type="term" value="P:translation"/>
    <property type="evidence" value="ECO:0007669"/>
    <property type="project" value="UniProtKB-UniRule"/>
</dbReference>
<keyword evidence="3 5" id="KW-0687">Ribonucleoprotein</keyword>
<protein>
    <recommendedName>
        <fullName evidence="4 5">Small ribosomal subunit protein uS9</fullName>
    </recommendedName>
</protein>
<reference evidence="7 8" key="1">
    <citation type="submission" date="2016-10" db="EMBL/GenBank/DDBJ databases">
        <authorList>
            <person name="de Groot N.N."/>
        </authorList>
    </citation>
    <scope>NUCLEOTIDE SEQUENCE [LARGE SCALE GENOMIC DNA]</scope>
    <source>
        <strain evidence="7 8">DSM 6793</strain>
    </source>
</reference>
<evidence type="ECO:0000256" key="3">
    <source>
        <dbReference type="ARBA" id="ARBA00023274"/>
    </source>
</evidence>
<dbReference type="GO" id="GO:0003735">
    <property type="term" value="F:structural constituent of ribosome"/>
    <property type="evidence" value="ECO:0007669"/>
    <property type="project" value="InterPro"/>
</dbReference>
<gene>
    <name evidence="5" type="primary">rpsI</name>
    <name evidence="7" type="ORF">SAMN05421780_1099</name>
</gene>
<evidence type="ECO:0000256" key="4">
    <source>
        <dbReference type="ARBA" id="ARBA00035259"/>
    </source>
</evidence>
<accession>A0A1I1LKH8</accession>
<evidence type="ECO:0000256" key="2">
    <source>
        <dbReference type="ARBA" id="ARBA00022980"/>
    </source>
</evidence>
<proteinExistence type="inferred from homology"/>
<dbReference type="PANTHER" id="PTHR21569:SF1">
    <property type="entry name" value="SMALL RIBOSOMAL SUBUNIT PROTEIN US9M"/>
    <property type="match status" value="1"/>
</dbReference>
<evidence type="ECO:0000256" key="6">
    <source>
        <dbReference type="RuleBase" id="RU003815"/>
    </source>
</evidence>
<dbReference type="Pfam" id="PF00380">
    <property type="entry name" value="Ribosomal_S9"/>
    <property type="match status" value="1"/>
</dbReference>
<dbReference type="SUPFAM" id="SSF54211">
    <property type="entry name" value="Ribosomal protein S5 domain 2-like"/>
    <property type="match status" value="1"/>
</dbReference>
<dbReference type="OrthoDB" id="9803965at2"/>
<dbReference type="PROSITE" id="PS00360">
    <property type="entry name" value="RIBOSOMAL_S9"/>
    <property type="match status" value="1"/>
</dbReference>
<name>A0A1I1LKH8_9BACT</name>
<dbReference type="HAMAP" id="MF_00532_B">
    <property type="entry name" value="Ribosomal_uS9_B"/>
    <property type="match status" value="1"/>
</dbReference>
<comment type="similarity">
    <text evidence="1 5 6">Belongs to the universal ribosomal protein uS9 family.</text>
</comment>
<dbReference type="RefSeq" id="WP_091514352.1">
    <property type="nucleotide sequence ID" value="NZ_FOLE01000009.1"/>
</dbReference>
<dbReference type="EMBL" id="FOLE01000009">
    <property type="protein sequence ID" value="SFC73466.1"/>
    <property type="molecule type" value="Genomic_DNA"/>
</dbReference>
<evidence type="ECO:0000313" key="8">
    <source>
        <dbReference type="Proteomes" id="UP000199514"/>
    </source>
</evidence>
<sequence length="128" mass="14332">MEVVNTLGRRKTAVARIYLSAGSGAITVNKRDIKEYFPSEILQTIVNQPFAVSGELAKYDVKVNVKGGGIAGQAEAVRLAISRALCEISADFRPALKAEGFLTRDPRMVERKKYGRRKARRRFQFSKR</sequence>
<evidence type="ECO:0000256" key="5">
    <source>
        <dbReference type="HAMAP-Rule" id="MF_00532"/>
    </source>
</evidence>
<dbReference type="InterPro" id="IPR020568">
    <property type="entry name" value="Ribosomal_Su5_D2-typ_SF"/>
</dbReference>
<dbReference type="STRING" id="927664.SAMN05421780_1099"/>
<dbReference type="FunFam" id="3.30.230.10:FF:000001">
    <property type="entry name" value="30S ribosomal protein S9"/>
    <property type="match status" value="1"/>
</dbReference>
<evidence type="ECO:0000313" key="7">
    <source>
        <dbReference type="EMBL" id="SFC73466.1"/>
    </source>
</evidence>